<evidence type="ECO:0000313" key="2">
    <source>
        <dbReference type="Proteomes" id="UP000189733"/>
    </source>
</evidence>
<organism evidence="1 2">
    <name type="scientific">Desulfobaculum bizertense DSM 18034</name>
    <dbReference type="NCBI Taxonomy" id="1121442"/>
    <lineage>
        <taxon>Bacteria</taxon>
        <taxon>Pseudomonadati</taxon>
        <taxon>Thermodesulfobacteriota</taxon>
        <taxon>Desulfovibrionia</taxon>
        <taxon>Desulfovibrionales</taxon>
        <taxon>Desulfovibrionaceae</taxon>
        <taxon>Desulfobaculum</taxon>
    </lineage>
</organism>
<protein>
    <submittedName>
        <fullName evidence="1">Uncharacterized protein</fullName>
    </submittedName>
</protein>
<sequence>MHWLKQLFRKPSRRERLPYHWFISYVSEKGPGTAFVHTENPMRTEEDINIMNFRLRKDLGNDIQIFGWKSLKG</sequence>
<proteinExistence type="predicted"/>
<name>A0A1T4VUI6_9BACT</name>
<dbReference type="AlphaFoldDB" id="A0A1T4VUI6"/>
<evidence type="ECO:0000313" key="1">
    <source>
        <dbReference type="EMBL" id="SKA68515.1"/>
    </source>
</evidence>
<dbReference type="EMBL" id="FUYA01000002">
    <property type="protein sequence ID" value="SKA68515.1"/>
    <property type="molecule type" value="Genomic_DNA"/>
</dbReference>
<gene>
    <name evidence="1" type="ORF">SAMN02745702_01011</name>
</gene>
<accession>A0A1T4VUI6</accession>
<keyword evidence="2" id="KW-1185">Reference proteome</keyword>
<dbReference type="Proteomes" id="UP000189733">
    <property type="component" value="Unassembled WGS sequence"/>
</dbReference>
<reference evidence="1 2" key="1">
    <citation type="submission" date="2017-02" db="EMBL/GenBank/DDBJ databases">
        <authorList>
            <person name="Peterson S.W."/>
        </authorList>
    </citation>
    <scope>NUCLEOTIDE SEQUENCE [LARGE SCALE GENOMIC DNA]</scope>
    <source>
        <strain evidence="1 2">DSM 18034</strain>
    </source>
</reference>
<dbReference type="STRING" id="1121442.SAMN02745702_01011"/>